<reference evidence="2 3" key="1">
    <citation type="submission" date="2017-03" db="EMBL/GenBank/DDBJ databases">
        <title>Genomes of endolithic fungi from Antarctica.</title>
        <authorList>
            <person name="Coleine C."/>
            <person name="Masonjones S."/>
            <person name="Stajich J.E."/>
        </authorList>
    </citation>
    <scope>NUCLEOTIDE SEQUENCE [LARGE SCALE GENOMIC DNA]</scope>
    <source>
        <strain evidence="2 3">CCFEE 5311</strain>
    </source>
</reference>
<evidence type="ECO:0000313" key="3">
    <source>
        <dbReference type="Proteomes" id="UP000310066"/>
    </source>
</evidence>
<dbReference type="PANTHER" id="PTHR37535:SF3">
    <property type="entry name" value="FLUG DOMAIN-CONTAINING PROTEIN"/>
    <property type="match status" value="1"/>
</dbReference>
<comment type="caution">
    <text evidence="2">The sequence shown here is derived from an EMBL/GenBank/DDBJ whole genome shotgun (WGS) entry which is preliminary data.</text>
</comment>
<dbReference type="Pfam" id="PF11917">
    <property type="entry name" value="DUF3435"/>
    <property type="match status" value="1"/>
</dbReference>
<dbReference type="Pfam" id="PF00069">
    <property type="entry name" value="Pkinase"/>
    <property type="match status" value="1"/>
</dbReference>
<dbReference type="InterPro" id="IPR011009">
    <property type="entry name" value="Kinase-like_dom_sf"/>
</dbReference>
<dbReference type="PANTHER" id="PTHR37535">
    <property type="entry name" value="FLUG DOMAIN PROTEIN"/>
    <property type="match status" value="1"/>
</dbReference>
<dbReference type="SUPFAM" id="SSF56112">
    <property type="entry name" value="Protein kinase-like (PK-like)"/>
    <property type="match status" value="1"/>
</dbReference>
<dbReference type="Gene3D" id="1.10.510.10">
    <property type="entry name" value="Transferase(Phosphotransferase) domain 1"/>
    <property type="match status" value="1"/>
</dbReference>
<dbReference type="STRING" id="329885.A0A4U0TW84"/>
<dbReference type="EMBL" id="NAJP01000138">
    <property type="protein sequence ID" value="TKA26544.1"/>
    <property type="molecule type" value="Genomic_DNA"/>
</dbReference>
<evidence type="ECO:0000259" key="1">
    <source>
        <dbReference type="PROSITE" id="PS50011"/>
    </source>
</evidence>
<dbReference type="Proteomes" id="UP000310066">
    <property type="component" value="Unassembled WGS sequence"/>
</dbReference>
<organism evidence="2 3">
    <name type="scientific">Friedmanniomyces endolithicus</name>
    <dbReference type="NCBI Taxonomy" id="329885"/>
    <lineage>
        <taxon>Eukaryota</taxon>
        <taxon>Fungi</taxon>
        <taxon>Dikarya</taxon>
        <taxon>Ascomycota</taxon>
        <taxon>Pezizomycotina</taxon>
        <taxon>Dothideomycetes</taxon>
        <taxon>Dothideomycetidae</taxon>
        <taxon>Mycosphaerellales</taxon>
        <taxon>Teratosphaeriaceae</taxon>
        <taxon>Friedmanniomyces</taxon>
    </lineage>
</organism>
<dbReference type="GO" id="GO:0005524">
    <property type="term" value="F:ATP binding"/>
    <property type="evidence" value="ECO:0007669"/>
    <property type="project" value="InterPro"/>
</dbReference>
<dbReference type="AlphaFoldDB" id="A0A4U0TW84"/>
<dbReference type="SMART" id="SM00220">
    <property type="entry name" value="S_TKc"/>
    <property type="match status" value="1"/>
</dbReference>
<evidence type="ECO:0000313" key="2">
    <source>
        <dbReference type="EMBL" id="TKA26544.1"/>
    </source>
</evidence>
<dbReference type="OrthoDB" id="10252171at2759"/>
<proteinExistence type="predicted"/>
<dbReference type="InterPro" id="IPR000719">
    <property type="entry name" value="Prot_kinase_dom"/>
</dbReference>
<dbReference type="GO" id="GO:0004672">
    <property type="term" value="F:protein kinase activity"/>
    <property type="evidence" value="ECO:0007669"/>
    <property type="project" value="InterPro"/>
</dbReference>
<protein>
    <recommendedName>
        <fullName evidence="1">Protein kinase domain-containing protein</fullName>
    </recommendedName>
</protein>
<sequence length="710" mass="80956">MQWIADDSFDKRNCTLSKTTLNNYFRTLLMARGRHGARGIPLSTETRDGVKAFIDYHIEGSKPPEPRKKNVMSNVDFLRVLAFHYAEDWAVYDNERQRVQFAMLLLIHGYSAARPCSTTNTVRKKSARTKLDGKQSAKAAMSAGMAFAEDFTDEEAHAIRYKDIDLILVRVPDHEKSGDRAYRFAMRLRFRHWKGELRKSQPKHLTWFQCGLLLACPITHLIALAIDDKAFLHPDLNDAGRLFALEIPSGRNELVLRWRADFLETPLLRMCEDRDATSSSEPLTATQSAYYYKRLGEHMGLEHTLTFYDIRRGVSNAIDGHASAAVRNQILGHSNGMIFDNHYLNPSIRLDVQNVFLRQQTEDSMMHTLTHMGIVVDRNVPQKNSPETSLLIDEQPDIKALKEERGPTVCHRQALGDRLRRRDDLDPKWLMGIRREFAIMRDNPHQPNVIQVLEFRETPKPAMIMRYYPLGNIVNACTHQDEHVTAWGQILDGLSHLHAKGVVQRDLKPENILVERDPLFKVVIADFGMAKIATGDALLRTFCGTLKYAAPEVFPGMSRGHGPLVDVWSLGVMVYEWLYSVVDPPDPPQRRGETEEVSWFAWFDLWVDLLLTKLEDEDDDRAILILNCIIETKVPSRWPASRCLMQGFDSGLFERRRVDGLIVYAGERHDSQDTGARTPIAAPSLSPSSLFEKSAVTIIKENLWGEVTSL</sequence>
<gene>
    <name evidence="2" type="ORF">B0A54_17530</name>
</gene>
<name>A0A4U0TW84_9PEZI</name>
<feature type="domain" description="Protein kinase" evidence="1">
    <location>
        <begin position="366"/>
        <end position="653"/>
    </location>
</feature>
<dbReference type="InterPro" id="IPR021842">
    <property type="entry name" value="DUF3435"/>
</dbReference>
<accession>A0A4U0TW84</accession>
<dbReference type="PROSITE" id="PS50011">
    <property type="entry name" value="PROTEIN_KINASE_DOM"/>
    <property type="match status" value="1"/>
</dbReference>